<keyword evidence="1" id="KW-0812">Transmembrane</keyword>
<dbReference type="GO" id="GO:0055085">
    <property type="term" value="P:transmembrane transport"/>
    <property type="evidence" value="ECO:0007669"/>
    <property type="project" value="InterPro"/>
</dbReference>
<dbReference type="Proteomes" id="UP000238882">
    <property type="component" value="Unassembled WGS sequence"/>
</dbReference>
<name>A0A2S7WR25_9FLAO</name>
<sequence length="246" mass="28383">MNNSKKLPTKQLEKFSTIFTQLGLVLVLFIVYITLEHETLQKQLAILDEDIPERIFIEPDQDVIVIKEPKNEPTPEVPQQQPFIPDEVVKGDNDIIETVIDDPSEDIVEIDPEDIIEVDEGYDIKPEDEVDFIRIENAPVFKGCEGLSKEENKICFDKKMKRFVQRNFDLNLANELGLNSGKYRISTEFIIDAKGNVVDVKIRAPHPKLKKETDKMINKLPHFTPGKQRNKPVKVRYTLPITFRVD</sequence>
<organism evidence="3 4">
    <name type="scientific">Polaribacter porphyrae</name>
    <dbReference type="NCBI Taxonomy" id="1137780"/>
    <lineage>
        <taxon>Bacteria</taxon>
        <taxon>Pseudomonadati</taxon>
        <taxon>Bacteroidota</taxon>
        <taxon>Flavobacteriia</taxon>
        <taxon>Flavobacteriales</taxon>
        <taxon>Flavobacteriaceae</taxon>
    </lineage>
</organism>
<gene>
    <name evidence="3" type="ORF">BTO18_13135</name>
</gene>
<evidence type="ECO:0000313" key="4">
    <source>
        <dbReference type="Proteomes" id="UP000238882"/>
    </source>
</evidence>
<accession>A0A2S7WR25</accession>
<protein>
    <recommendedName>
        <fullName evidence="2">TonB C-terminal domain-containing protein</fullName>
    </recommendedName>
</protein>
<evidence type="ECO:0000259" key="2">
    <source>
        <dbReference type="Pfam" id="PF03544"/>
    </source>
</evidence>
<dbReference type="AlphaFoldDB" id="A0A2S7WR25"/>
<reference evidence="3 4" key="1">
    <citation type="submission" date="2016-12" db="EMBL/GenBank/DDBJ databases">
        <title>Trade-off between light-utilization and light-protection in marine flavobacteria.</title>
        <authorList>
            <person name="Kumagai Y."/>
            <person name="Yoshizawa S."/>
            <person name="Kogure K."/>
            <person name="Iwasaki W."/>
        </authorList>
    </citation>
    <scope>NUCLEOTIDE SEQUENCE [LARGE SCALE GENOMIC DNA]</scope>
    <source>
        <strain evidence="3 4">NBRC 108759</strain>
    </source>
</reference>
<dbReference type="SUPFAM" id="SSF74653">
    <property type="entry name" value="TolA/TonB C-terminal domain"/>
    <property type="match status" value="1"/>
</dbReference>
<dbReference type="Gene3D" id="3.30.1150.10">
    <property type="match status" value="1"/>
</dbReference>
<keyword evidence="1" id="KW-0472">Membrane</keyword>
<feature type="transmembrane region" description="Helical" evidence="1">
    <location>
        <begin position="12"/>
        <end position="35"/>
    </location>
</feature>
<feature type="domain" description="TonB C-terminal" evidence="2">
    <location>
        <begin position="185"/>
        <end position="244"/>
    </location>
</feature>
<keyword evidence="1" id="KW-1133">Transmembrane helix</keyword>
<comment type="caution">
    <text evidence="3">The sequence shown here is derived from an EMBL/GenBank/DDBJ whole genome shotgun (WGS) entry which is preliminary data.</text>
</comment>
<dbReference type="InterPro" id="IPR037682">
    <property type="entry name" value="TonB_C"/>
</dbReference>
<proteinExistence type="predicted"/>
<keyword evidence="4" id="KW-1185">Reference proteome</keyword>
<dbReference type="OrthoDB" id="1522859at2"/>
<evidence type="ECO:0000256" key="1">
    <source>
        <dbReference type="SAM" id="Phobius"/>
    </source>
</evidence>
<dbReference type="EMBL" id="MSCN01000001">
    <property type="protein sequence ID" value="PQJ80058.1"/>
    <property type="molecule type" value="Genomic_DNA"/>
</dbReference>
<dbReference type="RefSeq" id="WP_105016655.1">
    <property type="nucleotide sequence ID" value="NZ_MSCN01000001.1"/>
</dbReference>
<dbReference type="Pfam" id="PF03544">
    <property type="entry name" value="TonB_C"/>
    <property type="match status" value="1"/>
</dbReference>
<evidence type="ECO:0000313" key="3">
    <source>
        <dbReference type="EMBL" id="PQJ80058.1"/>
    </source>
</evidence>